<feature type="region of interest" description="Disordered" evidence="1">
    <location>
        <begin position="135"/>
        <end position="154"/>
    </location>
</feature>
<dbReference type="PANTHER" id="PTHR28052:SF1">
    <property type="entry name" value="UPF0545 PROTEIN C22ORF39"/>
    <property type="match status" value="1"/>
</dbReference>
<keyword evidence="3" id="KW-1185">Reference proteome</keyword>
<dbReference type="Pfam" id="PF11326">
    <property type="entry name" value="PANTS-like"/>
    <property type="match status" value="1"/>
</dbReference>
<reference evidence="2 3" key="1">
    <citation type="submission" date="2016-07" db="EMBL/GenBank/DDBJ databases">
        <title>Pervasive Adenine N6-methylation of Active Genes in Fungi.</title>
        <authorList>
            <consortium name="DOE Joint Genome Institute"/>
            <person name="Mondo S.J."/>
            <person name="Dannebaum R.O."/>
            <person name="Kuo R.C."/>
            <person name="Labutti K."/>
            <person name="Haridas S."/>
            <person name="Kuo A."/>
            <person name="Salamov A."/>
            <person name="Ahrendt S.R."/>
            <person name="Lipzen A."/>
            <person name="Sullivan W."/>
            <person name="Andreopoulos W.B."/>
            <person name="Clum A."/>
            <person name="Lindquist E."/>
            <person name="Daum C."/>
            <person name="Ramamoorthy G.K."/>
            <person name="Gryganskyi A."/>
            <person name="Culley D."/>
            <person name="Magnuson J.K."/>
            <person name="James T.Y."/>
            <person name="O'Malley M.A."/>
            <person name="Stajich J.E."/>
            <person name="Spatafora J.W."/>
            <person name="Visel A."/>
            <person name="Grigoriev I.V."/>
        </authorList>
    </citation>
    <scope>NUCLEOTIDE SEQUENCE [LARGE SCALE GENOMIC DNA]</scope>
    <source>
        <strain evidence="2 3">68-887.2</strain>
    </source>
</reference>
<dbReference type="EMBL" id="MCFC01000070">
    <property type="protein sequence ID" value="ORY24209.1"/>
    <property type="molecule type" value="Genomic_DNA"/>
</dbReference>
<dbReference type="InterPro" id="IPR021475">
    <property type="entry name" value="Pants/Emi1-like"/>
</dbReference>
<feature type="compositionally biased region" description="Acidic residues" evidence="1">
    <location>
        <begin position="145"/>
        <end position="154"/>
    </location>
</feature>
<dbReference type="STRING" id="71784.A0A1Y2ANR9"/>
<sequence>MKWSIYHSSSSSSSSSSNVPAGNPTLTRWEAILQDEERYQALQYPTPEDLPGCWSMLDDFMRAYALVPQLRSFYRYGRSSDSLWRWSDFKYCLSLKSETEEKRRELWIKRKAEWWAKRRVEGSSEDVWEIRQTPLENFPPLDPPDVLEDETVLQ</sequence>
<gene>
    <name evidence="2" type="ORF">BCR39DRAFT_547539</name>
</gene>
<dbReference type="InParanoid" id="A0A1Y2ANR9"/>
<proteinExistence type="predicted"/>
<name>A0A1Y2ANR9_9TREE</name>
<feature type="compositionally biased region" description="Low complexity" evidence="1">
    <location>
        <begin position="8"/>
        <end position="17"/>
    </location>
</feature>
<dbReference type="PANTHER" id="PTHR28052">
    <property type="entry name" value="UPF0545 PROTEIN C22ORF39"/>
    <property type="match status" value="1"/>
</dbReference>
<evidence type="ECO:0000313" key="2">
    <source>
        <dbReference type="EMBL" id="ORY24209.1"/>
    </source>
</evidence>
<feature type="region of interest" description="Disordered" evidence="1">
    <location>
        <begin position="1"/>
        <end position="22"/>
    </location>
</feature>
<evidence type="ECO:0000256" key="1">
    <source>
        <dbReference type="SAM" id="MobiDB-lite"/>
    </source>
</evidence>
<evidence type="ECO:0000313" key="3">
    <source>
        <dbReference type="Proteomes" id="UP000193986"/>
    </source>
</evidence>
<protein>
    <submittedName>
        <fullName evidence="2">Uncharacterized protein</fullName>
    </submittedName>
</protein>
<comment type="caution">
    <text evidence="2">The sequence shown here is derived from an EMBL/GenBank/DDBJ whole genome shotgun (WGS) entry which is preliminary data.</text>
</comment>
<dbReference type="OrthoDB" id="2017405at2759"/>
<dbReference type="AlphaFoldDB" id="A0A1Y2ANR9"/>
<accession>A0A1Y2ANR9</accession>
<organism evidence="2 3">
    <name type="scientific">Naematelia encephala</name>
    <dbReference type="NCBI Taxonomy" id="71784"/>
    <lineage>
        <taxon>Eukaryota</taxon>
        <taxon>Fungi</taxon>
        <taxon>Dikarya</taxon>
        <taxon>Basidiomycota</taxon>
        <taxon>Agaricomycotina</taxon>
        <taxon>Tremellomycetes</taxon>
        <taxon>Tremellales</taxon>
        <taxon>Naemateliaceae</taxon>
        <taxon>Naematelia</taxon>
    </lineage>
</organism>
<dbReference type="Proteomes" id="UP000193986">
    <property type="component" value="Unassembled WGS sequence"/>
</dbReference>